<sequence>MTRVVVLRGSKNVWHTDPKMNFHLSFVACGNNIVMKECDIYGATVTTTNKAFMTASLFAKWLVFFSNAVPTPIKRPLLLLMDGCSSHLSTTIVNIADHQQIRMVCLPANGKHLLQPLGVEVFSSFKSKLKLFIDELIRENGETTIVIAK</sequence>
<dbReference type="GO" id="GO:0003677">
    <property type="term" value="F:DNA binding"/>
    <property type="evidence" value="ECO:0007669"/>
    <property type="project" value="TreeGrafter"/>
</dbReference>
<protein>
    <recommendedName>
        <fullName evidence="1">DDE-1 domain-containing protein</fullName>
    </recommendedName>
</protein>
<evidence type="ECO:0000259" key="1">
    <source>
        <dbReference type="Pfam" id="PF03184"/>
    </source>
</evidence>
<dbReference type="OrthoDB" id="125639at2759"/>
<dbReference type="GO" id="GO:0005634">
    <property type="term" value="C:nucleus"/>
    <property type="evidence" value="ECO:0007669"/>
    <property type="project" value="TreeGrafter"/>
</dbReference>
<dbReference type="InterPro" id="IPR004875">
    <property type="entry name" value="DDE_SF_endonuclease_dom"/>
</dbReference>
<reference evidence="3" key="1">
    <citation type="submission" date="2017-03" db="EMBL/GenBank/DDBJ databases">
        <title>Phytopthora megakarya and P. palmivora, two closely related causual agents of cacao black pod achieved similar genome size and gene model numbers by different mechanisms.</title>
        <authorList>
            <person name="Ali S."/>
            <person name="Shao J."/>
            <person name="Larry D.J."/>
            <person name="Kronmiller B."/>
            <person name="Shen D."/>
            <person name="Strem M.D."/>
            <person name="Melnick R.L."/>
            <person name="Guiltinan M.J."/>
            <person name="Tyler B.M."/>
            <person name="Meinhardt L.W."/>
            <person name="Bailey B.A."/>
        </authorList>
    </citation>
    <scope>NUCLEOTIDE SEQUENCE [LARGE SCALE GENOMIC DNA]</scope>
    <source>
        <strain evidence="3">zdho120</strain>
    </source>
</reference>
<organism evidence="2 3">
    <name type="scientific">Phytophthora megakarya</name>
    <dbReference type="NCBI Taxonomy" id="4795"/>
    <lineage>
        <taxon>Eukaryota</taxon>
        <taxon>Sar</taxon>
        <taxon>Stramenopiles</taxon>
        <taxon>Oomycota</taxon>
        <taxon>Peronosporomycetes</taxon>
        <taxon>Peronosporales</taxon>
        <taxon>Peronosporaceae</taxon>
        <taxon>Phytophthora</taxon>
    </lineage>
</organism>
<proteinExistence type="predicted"/>
<dbReference type="EMBL" id="NBNE01012715">
    <property type="protein sequence ID" value="OWY95601.1"/>
    <property type="molecule type" value="Genomic_DNA"/>
</dbReference>
<gene>
    <name evidence="2" type="ORF">PHMEG_00034352</name>
</gene>
<keyword evidence="3" id="KW-1185">Reference proteome</keyword>
<evidence type="ECO:0000313" key="3">
    <source>
        <dbReference type="Proteomes" id="UP000198211"/>
    </source>
</evidence>
<feature type="domain" description="DDE-1" evidence="1">
    <location>
        <begin position="46"/>
        <end position="128"/>
    </location>
</feature>
<accession>A0A225URL5</accession>
<dbReference type="InterPro" id="IPR050863">
    <property type="entry name" value="CenT-Element_Derived"/>
</dbReference>
<dbReference type="Proteomes" id="UP000198211">
    <property type="component" value="Unassembled WGS sequence"/>
</dbReference>
<dbReference type="Pfam" id="PF03184">
    <property type="entry name" value="DDE_1"/>
    <property type="match status" value="1"/>
</dbReference>
<comment type="caution">
    <text evidence="2">The sequence shown here is derived from an EMBL/GenBank/DDBJ whole genome shotgun (WGS) entry which is preliminary data.</text>
</comment>
<dbReference type="STRING" id="4795.A0A225URL5"/>
<dbReference type="PANTHER" id="PTHR19303">
    <property type="entry name" value="TRANSPOSON"/>
    <property type="match status" value="1"/>
</dbReference>
<name>A0A225URL5_9STRA</name>
<evidence type="ECO:0000313" key="2">
    <source>
        <dbReference type="EMBL" id="OWY95601.1"/>
    </source>
</evidence>
<dbReference type="AlphaFoldDB" id="A0A225URL5"/>